<gene>
    <name evidence="1" type="ORF">EV131_101601</name>
</gene>
<evidence type="ECO:0000313" key="1">
    <source>
        <dbReference type="EMBL" id="TCU30114.1"/>
    </source>
</evidence>
<dbReference type="AlphaFoldDB" id="A0AAX2QUL0"/>
<dbReference type="EMBL" id="SMBI01000001">
    <property type="protein sequence ID" value="TCU30114.1"/>
    <property type="molecule type" value="Genomic_DNA"/>
</dbReference>
<accession>A0AAX2QUL0</accession>
<reference evidence="1 2" key="1">
    <citation type="submission" date="2019-03" db="EMBL/GenBank/DDBJ databases">
        <title>Genomic Encyclopedia of Type Strains, Phase IV (KMG-V): Genome sequencing to study the core and pangenomes of soil and plant-associated prokaryotes.</title>
        <authorList>
            <person name="Whitman W."/>
        </authorList>
    </citation>
    <scope>NUCLEOTIDE SEQUENCE [LARGE SCALE GENOMIC DNA]</scope>
    <source>
        <strain evidence="1 2">FB403</strain>
    </source>
</reference>
<dbReference type="Proteomes" id="UP000295021">
    <property type="component" value="Unassembled WGS sequence"/>
</dbReference>
<proteinExistence type="predicted"/>
<name>A0AAX2QUL0_9HYPH</name>
<evidence type="ECO:0000313" key="2">
    <source>
        <dbReference type="Proteomes" id="UP000295021"/>
    </source>
</evidence>
<comment type="caution">
    <text evidence="1">The sequence shown here is derived from an EMBL/GenBank/DDBJ whole genome shotgun (WGS) entry which is preliminary data.</text>
</comment>
<organism evidence="1 2">
    <name type="scientific">Rhizobium laguerreae</name>
    <dbReference type="NCBI Taxonomy" id="1076926"/>
    <lineage>
        <taxon>Bacteria</taxon>
        <taxon>Pseudomonadati</taxon>
        <taxon>Pseudomonadota</taxon>
        <taxon>Alphaproteobacteria</taxon>
        <taxon>Hyphomicrobiales</taxon>
        <taxon>Rhizobiaceae</taxon>
        <taxon>Rhizobium/Agrobacterium group</taxon>
        <taxon>Rhizobium</taxon>
    </lineage>
</organism>
<sequence length="43" mass="4791">MSLNIFVYLYNLGGLDALNVSLRSLSDEERLGALLSLEKIGYE</sequence>
<protein>
    <submittedName>
        <fullName evidence="1">Uncharacterized protein</fullName>
    </submittedName>
</protein>